<evidence type="ECO:0008006" key="4">
    <source>
        <dbReference type="Google" id="ProtNLM"/>
    </source>
</evidence>
<organism evidence="2 3">
    <name type="scientific">Consotaella salsifontis</name>
    <dbReference type="NCBI Taxonomy" id="1365950"/>
    <lineage>
        <taxon>Bacteria</taxon>
        <taxon>Pseudomonadati</taxon>
        <taxon>Pseudomonadota</taxon>
        <taxon>Alphaproteobacteria</taxon>
        <taxon>Hyphomicrobiales</taxon>
        <taxon>Aurantimonadaceae</taxon>
        <taxon>Consotaella</taxon>
    </lineage>
</organism>
<dbReference type="AlphaFoldDB" id="A0A1T4RX94"/>
<keyword evidence="1" id="KW-1133">Transmembrane helix</keyword>
<feature type="transmembrane region" description="Helical" evidence="1">
    <location>
        <begin position="12"/>
        <end position="36"/>
    </location>
</feature>
<feature type="transmembrane region" description="Helical" evidence="1">
    <location>
        <begin position="56"/>
        <end position="73"/>
    </location>
</feature>
<evidence type="ECO:0000256" key="1">
    <source>
        <dbReference type="SAM" id="Phobius"/>
    </source>
</evidence>
<protein>
    <recommendedName>
        <fullName evidence="4">DUF4345 domain-containing protein</fullName>
    </recommendedName>
</protein>
<name>A0A1T4RX94_9HYPH</name>
<sequence>MQFVLPQSLADWLPFAAALVTVLYGLWVLIAPGMAFQTIGERDRRYHARSLASARGDIGGFHLGVGLMVLAMYDQPFLQLALGAGWLIAAFGRLVSLAADRSFAFENAVRLLVSLALAGLSLAPPLGYLPV</sequence>
<evidence type="ECO:0000313" key="2">
    <source>
        <dbReference type="EMBL" id="SKA20610.1"/>
    </source>
</evidence>
<dbReference type="RefSeq" id="WP_245319178.1">
    <property type="nucleotide sequence ID" value="NZ_FUXL01000008.1"/>
</dbReference>
<feature type="transmembrane region" description="Helical" evidence="1">
    <location>
        <begin position="79"/>
        <end position="99"/>
    </location>
</feature>
<keyword evidence="3" id="KW-1185">Reference proteome</keyword>
<keyword evidence="1" id="KW-0472">Membrane</keyword>
<reference evidence="2 3" key="1">
    <citation type="submission" date="2017-02" db="EMBL/GenBank/DDBJ databases">
        <authorList>
            <person name="Peterson S.W."/>
        </authorList>
    </citation>
    <scope>NUCLEOTIDE SEQUENCE [LARGE SCALE GENOMIC DNA]</scope>
    <source>
        <strain evidence="2 3">USBA 369</strain>
    </source>
</reference>
<proteinExistence type="predicted"/>
<gene>
    <name evidence="2" type="ORF">SAMN05428963_10855</name>
</gene>
<dbReference type="EMBL" id="FUXL01000008">
    <property type="protein sequence ID" value="SKA20610.1"/>
    <property type="molecule type" value="Genomic_DNA"/>
</dbReference>
<dbReference type="Proteomes" id="UP000190135">
    <property type="component" value="Unassembled WGS sequence"/>
</dbReference>
<accession>A0A1T4RX94</accession>
<feature type="transmembrane region" description="Helical" evidence="1">
    <location>
        <begin position="111"/>
        <end position="129"/>
    </location>
</feature>
<keyword evidence="1" id="KW-0812">Transmembrane</keyword>
<dbReference type="STRING" id="1365950.SAMN05428963_10855"/>
<evidence type="ECO:0000313" key="3">
    <source>
        <dbReference type="Proteomes" id="UP000190135"/>
    </source>
</evidence>